<keyword evidence="6" id="KW-0460">Magnesium</keyword>
<keyword evidence="8 10" id="KW-0238">DNA-binding</keyword>
<name>A0A0F2MP76_SPOSC</name>
<evidence type="ECO:0000256" key="9">
    <source>
        <dbReference type="ARBA" id="ARBA00023235"/>
    </source>
</evidence>
<feature type="compositionally biased region" description="Low complexity" evidence="11">
    <location>
        <begin position="44"/>
        <end position="59"/>
    </location>
</feature>
<feature type="compositionally biased region" description="Polar residues" evidence="11">
    <location>
        <begin position="33"/>
        <end position="42"/>
    </location>
</feature>
<sequence length="442" mass="48713">MPSLAGCPRPPTPSSSPHSFPDAFTHSPACPSPRSNGRSTNIVPRRSTPRATPSPSRDTQSAALASSSRMGMAVNKIEQIMETVLDNVIRGTELTIPFSRRSRPRARVASRDGDAARQQPCGFVSFPGKTEAEGKLFTQVLSILQLSHQALLSGTIVTKRNIFYQYRDLFRDQRVVDSLVDDIAYTLNLGRDSLNIVAASVGLLCGQLSFITHHNAYFSASSQENGIAIPPMREIRELDLSSCQWILVIEKEATFRTLAASGYCNASVAGPGALVTSKGYPTLVTRSFLHHIHETAPWLPIYGLVDYDPHGLRIFRTYKYGSQSLSHEANTTVPGMKWLGIQSCDLFCPRNSVDTRHTWSALNDVLPLTDTDRRTAVCLLKDMVYGTTADSDAASLKQYREVQVMLMLNIKAEIQAADDYGDLATWLDEKLYQDQEGGLDVI</sequence>
<dbReference type="OrthoDB" id="5377392at2759"/>
<dbReference type="GeneID" id="27668144"/>
<keyword evidence="5" id="KW-0479">Metal-binding</keyword>
<protein>
    <recommendedName>
        <fullName evidence="4">DNA topoisomerase (ATP-hydrolyzing)</fullName>
        <ecNumber evidence="4">5.6.2.2</ecNumber>
    </recommendedName>
</protein>
<dbReference type="AlphaFoldDB" id="A0A0F2MP76"/>
<reference evidence="14 15" key="1">
    <citation type="journal article" date="2014" name="BMC Genomics">
        <title>Comparative genomics of the major fungal agents of human and animal Sporotrichosis: Sporothrix schenckii and Sporothrix brasiliensis.</title>
        <authorList>
            <person name="Teixeira M.M."/>
            <person name="de Almeida L.G."/>
            <person name="Kubitschek-Barreira P."/>
            <person name="Alves F.L."/>
            <person name="Kioshima E.S."/>
            <person name="Abadio A.K."/>
            <person name="Fernandes L."/>
            <person name="Derengowski L.S."/>
            <person name="Ferreira K.S."/>
            <person name="Souza R.C."/>
            <person name="Ruiz J.C."/>
            <person name="de Andrade N.C."/>
            <person name="Paes H.C."/>
            <person name="Nicola A.M."/>
            <person name="Albuquerque P."/>
            <person name="Gerber A.L."/>
            <person name="Martins V.P."/>
            <person name="Peconick L.D."/>
            <person name="Neto A.V."/>
            <person name="Chaucanez C.B."/>
            <person name="Silva P.A."/>
            <person name="Cunha O.L."/>
            <person name="de Oliveira F.F."/>
            <person name="dos Santos T.C."/>
            <person name="Barros A.L."/>
            <person name="Soares M.A."/>
            <person name="de Oliveira L.M."/>
            <person name="Marini M.M."/>
            <person name="Villalobos-Duno H."/>
            <person name="Cunha M.M."/>
            <person name="de Hoog S."/>
            <person name="da Silveira J.F."/>
            <person name="Henrissat B."/>
            <person name="Nino-Vega G.A."/>
            <person name="Cisalpino P.S."/>
            <person name="Mora-Montes H.M."/>
            <person name="Almeida S.R."/>
            <person name="Stajich J.E."/>
            <person name="Lopes-Bezerra L.M."/>
            <person name="Vasconcelos A.T."/>
            <person name="Felipe M.S."/>
        </authorList>
    </citation>
    <scope>NUCLEOTIDE SEQUENCE [LARGE SCALE GENOMIC DNA]</scope>
    <source>
        <strain evidence="14 15">1099-18</strain>
    </source>
</reference>
<dbReference type="EMBL" id="AXCR01000001">
    <property type="protein sequence ID" value="KJR89971.1"/>
    <property type="molecule type" value="Genomic_DNA"/>
</dbReference>
<dbReference type="GO" id="GO:0000706">
    <property type="term" value="P:meiotic DNA double-strand break processing"/>
    <property type="evidence" value="ECO:0007669"/>
    <property type="project" value="TreeGrafter"/>
</dbReference>
<evidence type="ECO:0000313" key="15">
    <source>
        <dbReference type="Proteomes" id="UP000033710"/>
    </source>
</evidence>
<keyword evidence="7 10" id="KW-0799">Topoisomerase</keyword>
<feature type="active site" description="O-(5'-phospho-DNA)-tyrosine intermediate" evidence="10">
    <location>
        <position position="164"/>
    </location>
</feature>
<dbReference type="PANTHER" id="PTHR10848:SF0">
    <property type="entry name" value="MEIOTIC RECOMBINATION PROTEIN SPO11"/>
    <property type="match status" value="1"/>
</dbReference>
<comment type="caution">
    <text evidence="14">The sequence shown here is derived from an EMBL/GenBank/DDBJ whole genome shotgun (WGS) entry which is preliminary data.</text>
</comment>
<keyword evidence="9 10" id="KW-0413">Isomerase</keyword>
<dbReference type="SUPFAM" id="SSF56726">
    <property type="entry name" value="DNA topoisomerase IV, alpha subunit"/>
    <property type="match status" value="1"/>
</dbReference>
<organism evidence="14 15">
    <name type="scientific">Sporothrix schenckii 1099-18</name>
    <dbReference type="NCBI Taxonomy" id="1397361"/>
    <lineage>
        <taxon>Eukaryota</taxon>
        <taxon>Fungi</taxon>
        <taxon>Dikarya</taxon>
        <taxon>Ascomycota</taxon>
        <taxon>Pezizomycotina</taxon>
        <taxon>Sordariomycetes</taxon>
        <taxon>Sordariomycetidae</taxon>
        <taxon>Ophiostomatales</taxon>
        <taxon>Ophiostomataceae</taxon>
        <taxon>Sporothrix</taxon>
    </lineage>
</organism>
<dbReference type="GO" id="GO:0005524">
    <property type="term" value="F:ATP binding"/>
    <property type="evidence" value="ECO:0007669"/>
    <property type="project" value="InterPro"/>
</dbReference>
<evidence type="ECO:0000259" key="13">
    <source>
        <dbReference type="Pfam" id="PF21180"/>
    </source>
</evidence>
<evidence type="ECO:0000256" key="2">
    <source>
        <dbReference type="ARBA" id="ARBA00001946"/>
    </source>
</evidence>
<dbReference type="Pfam" id="PF04406">
    <property type="entry name" value="TP6A_N"/>
    <property type="match status" value="1"/>
</dbReference>
<evidence type="ECO:0000256" key="7">
    <source>
        <dbReference type="ARBA" id="ARBA00023029"/>
    </source>
</evidence>
<reference evidence="14 15" key="2">
    <citation type="journal article" date="2015" name="Eukaryot. Cell">
        <title>Asexual propagation of a virulent clone complex in a human and feline outbreak of sporotrichosis.</title>
        <authorList>
            <person name="Teixeira Mde M."/>
            <person name="Rodrigues A.M."/>
            <person name="Tsui C.K."/>
            <person name="de Almeida L.G."/>
            <person name="Van Diepeningen A.D."/>
            <person name="van den Ende B.G."/>
            <person name="Fernandes G.F."/>
            <person name="Kano R."/>
            <person name="Hamelin R.C."/>
            <person name="Lopes-Bezerra L.M."/>
            <person name="Vasconcelos A.T."/>
            <person name="de Hoog S."/>
            <person name="de Camargo Z.P."/>
            <person name="Felipe M.S."/>
        </authorList>
    </citation>
    <scope>NUCLEOTIDE SEQUENCE [LARGE SCALE GENOMIC DNA]</scope>
    <source>
        <strain evidence="14 15">1099-18</strain>
    </source>
</reference>
<evidence type="ECO:0000256" key="3">
    <source>
        <dbReference type="ARBA" id="ARBA00006559"/>
    </source>
</evidence>
<dbReference type="GO" id="GO:0003918">
    <property type="term" value="F:DNA topoisomerase type II (double strand cut, ATP-hydrolyzing) activity"/>
    <property type="evidence" value="ECO:0007669"/>
    <property type="project" value="UniProtKB-UniRule"/>
</dbReference>
<evidence type="ECO:0000259" key="12">
    <source>
        <dbReference type="Pfam" id="PF04406"/>
    </source>
</evidence>
<evidence type="ECO:0000256" key="11">
    <source>
        <dbReference type="SAM" id="MobiDB-lite"/>
    </source>
</evidence>
<dbReference type="GO" id="GO:0003677">
    <property type="term" value="F:DNA binding"/>
    <property type="evidence" value="ECO:0007669"/>
    <property type="project" value="UniProtKB-UniRule"/>
</dbReference>
<feature type="region of interest" description="Disordered" evidence="11">
    <location>
        <begin position="1"/>
        <end position="69"/>
    </location>
</feature>
<dbReference type="CDD" id="cd00223">
    <property type="entry name" value="TOPRIM_TopoIIB_SPO"/>
    <property type="match status" value="1"/>
</dbReference>
<evidence type="ECO:0000256" key="10">
    <source>
        <dbReference type="PROSITE-ProRule" id="PRU01385"/>
    </source>
</evidence>
<dbReference type="KEGG" id="ssck:SPSK_06160"/>
<comment type="catalytic activity">
    <reaction evidence="1 10">
        <text>ATP-dependent breakage, passage and rejoining of double-stranded DNA.</text>
        <dbReference type="EC" id="5.6.2.2"/>
    </reaction>
</comment>
<evidence type="ECO:0000256" key="6">
    <source>
        <dbReference type="ARBA" id="ARBA00022842"/>
    </source>
</evidence>
<proteinExistence type="inferred from homology"/>
<dbReference type="GO" id="GO:0007131">
    <property type="term" value="P:reciprocal meiotic recombination"/>
    <property type="evidence" value="ECO:0007669"/>
    <property type="project" value="TreeGrafter"/>
</dbReference>
<dbReference type="PRINTS" id="PR01550">
    <property type="entry name" value="TOP6AFAMILY"/>
</dbReference>
<dbReference type="PANTHER" id="PTHR10848">
    <property type="entry name" value="MEIOTIC RECOMBINATION PROTEIN SPO11"/>
    <property type="match status" value="1"/>
</dbReference>
<evidence type="ECO:0000256" key="4">
    <source>
        <dbReference type="ARBA" id="ARBA00012895"/>
    </source>
</evidence>
<feature type="domain" description="Spo11/DNA topoisomerase VI subunit A N-terminal" evidence="12">
    <location>
        <begin position="137"/>
        <end position="196"/>
    </location>
</feature>
<gene>
    <name evidence="14" type="ORF">SPSK_06160</name>
</gene>
<evidence type="ECO:0000256" key="5">
    <source>
        <dbReference type="ARBA" id="ARBA00022723"/>
    </source>
</evidence>
<dbReference type="RefSeq" id="XP_016592647.1">
    <property type="nucleotide sequence ID" value="XM_016732867.1"/>
</dbReference>
<dbReference type="Proteomes" id="UP000033710">
    <property type="component" value="Unassembled WGS sequence"/>
</dbReference>
<dbReference type="InterPro" id="IPR002815">
    <property type="entry name" value="Spo11/TopoVI_A"/>
</dbReference>
<comment type="similarity">
    <text evidence="3 10">Belongs to the TOP6A family.</text>
</comment>
<dbReference type="GO" id="GO:0042138">
    <property type="term" value="P:meiotic DNA double-strand break formation"/>
    <property type="evidence" value="ECO:0007669"/>
    <property type="project" value="TreeGrafter"/>
</dbReference>
<feature type="domain" description="Topoisomerase 6 subunit A/Spo11 TOPRIM" evidence="13">
    <location>
        <begin position="246"/>
        <end position="420"/>
    </location>
</feature>
<dbReference type="GO" id="GO:0046872">
    <property type="term" value="F:metal ion binding"/>
    <property type="evidence" value="ECO:0007669"/>
    <property type="project" value="UniProtKB-KW"/>
</dbReference>
<dbReference type="Gene3D" id="3.40.1360.10">
    <property type="match status" value="1"/>
</dbReference>
<evidence type="ECO:0000256" key="8">
    <source>
        <dbReference type="ARBA" id="ARBA00023125"/>
    </source>
</evidence>
<evidence type="ECO:0000313" key="14">
    <source>
        <dbReference type="EMBL" id="KJR89971.1"/>
    </source>
</evidence>
<dbReference type="GO" id="GO:0000228">
    <property type="term" value="C:nuclear chromosome"/>
    <property type="evidence" value="ECO:0007669"/>
    <property type="project" value="TreeGrafter"/>
</dbReference>
<comment type="cofactor">
    <cofactor evidence="2">
        <name>Mg(2+)</name>
        <dbReference type="ChEBI" id="CHEBI:18420"/>
    </cofactor>
</comment>
<dbReference type="Pfam" id="PF21180">
    <property type="entry name" value="TOP6A-Spo11_Toprim"/>
    <property type="match status" value="1"/>
</dbReference>
<evidence type="ECO:0000256" key="1">
    <source>
        <dbReference type="ARBA" id="ARBA00000185"/>
    </source>
</evidence>
<feature type="compositionally biased region" description="Polar residues" evidence="11">
    <location>
        <begin position="60"/>
        <end position="69"/>
    </location>
</feature>
<dbReference type="InterPro" id="IPR036078">
    <property type="entry name" value="Spo11/TopoVI_A_sf"/>
</dbReference>
<accession>A0A0F2MP76</accession>
<dbReference type="VEuPathDB" id="FungiDB:SPSK_06160"/>
<dbReference type="Gene3D" id="1.10.10.10">
    <property type="entry name" value="Winged helix-like DNA-binding domain superfamily/Winged helix DNA-binding domain"/>
    <property type="match status" value="1"/>
</dbReference>
<dbReference type="InterPro" id="IPR034136">
    <property type="entry name" value="TOPRIM_Topo6A/Spo11"/>
</dbReference>
<dbReference type="PROSITE" id="PS52041">
    <property type="entry name" value="TOPO_IIB"/>
    <property type="match status" value="1"/>
</dbReference>
<dbReference type="EC" id="5.6.2.2" evidence="4"/>
<dbReference type="InterPro" id="IPR036388">
    <property type="entry name" value="WH-like_DNA-bd_sf"/>
</dbReference>
<dbReference type="InterPro" id="IPR013049">
    <property type="entry name" value="Spo11/TopoVI_A_N"/>
</dbReference>